<proteinExistence type="predicted"/>
<dbReference type="Proteomes" id="UP001285441">
    <property type="component" value="Unassembled WGS sequence"/>
</dbReference>
<evidence type="ECO:0000313" key="3">
    <source>
        <dbReference type="EMBL" id="KAK3386865.1"/>
    </source>
</evidence>
<keyword evidence="2" id="KW-0812">Transmembrane</keyword>
<dbReference type="EMBL" id="JAULSW010000003">
    <property type="protein sequence ID" value="KAK3386865.1"/>
    <property type="molecule type" value="Genomic_DNA"/>
</dbReference>
<organism evidence="3 4">
    <name type="scientific">Podospora didyma</name>
    <dbReference type="NCBI Taxonomy" id="330526"/>
    <lineage>
        <taxon>Eukaryota</taxon>
        <taxon>Fungi</taxon>
        <taxon>Dikarya</taxon>
        <taxon>Ascomycota</taxon>
        <taxon>Pezizomycotina</taxon>
        <taxon>Sordariomycetes</taxon>
        <taxon>Sordariomycetidae</taxon>
        <taxon>Sordariales</taxon>
        <taxon>Podosporaceae</taxon>
        <taxon>Podospora</taxon>
    </lineage>
</organism>
<feature type="transmembrane region" description="Helical" evidence="2">
    <location>
        <begin position="539"/>
        <end position="563"/>
    </location>
</feature>
<feature type="region of interest" description="Disordered" evidence="1">
    <location>
        <begin position="31"/>
        <end position="66"/>
    </location>
</feature>
<evidence type="ECO:0000256" key="2">
    <source>
        <dbReference type="SAM" id="Phobius"/>
    </source>
</evidence>
<gene>
    <name evidence="3" type="ORF">B0H63DRAFT_141637</name>
</gene>
<sequence>MVADTDSREEALVDLAALRSAFASESRFDLKHPSESWPSQAASQSELTPSHTFPLSSQNEDTDRPNLRRNLKPIKSLISSFFVYLIFTILYALFIYSVLIKKNPQVGALLLDASTANLLISVFSQVFVIASDALICGLLDSLRTALAGRARGTSASAFFGIGAATAWPSVFWLALVNRFRDIWCNFRVLLPILGLVFGSVLKFQATFDYHFAPGPIRVPVYAGVIPMDTRLIEAVRTGDLWVYFQSFTATFLENPRYAAPYALGPCDGSGACRAALLPGGLELARQVSPNLNLTVFHGGIFNNVEAIRIERSRGVALTYETPVNGSVFNWAQDCMIAGEQMGDGVQLCVRQEGESVIAGWTSCPELIFQAKQCSLNRSWMNQPMEWSTKMTAFKQFTTVTYDRTNGTIIDVKATPDPNPQHMPLDATDYRRIWNKILLLPKDNTSTTPLIQTKVNSILYDLTWLHRTYQVSFPDQKQTPVNYLHNFLAVPLQFSIVAHEFVNYTHPLIAQVLGGLPLPEEMQTVAVSGWSSSRLIIQEWTGWVFISGSVAVLVSAMVCIVWIATRPDPLFSTTGVPELDILRVTEREGGGGQHGYGVIDDMPVRNTSSSVARGRQPGNLTTLPNGRVSRGVPSGWRLALSLRHWRIRAVSSSDGIETRFVVSHHDATDKRRRPGPQSVGTDSC</sequence>
<dbReference type="AlphaFoldDB" id="A0AAE0NSV3"/>
<keyword evidence="2" id="KW-0472">Membrane</keyword>
<feature type="transmembrane region" description="Helical" evidence="2">
    <location>
        <begin position="119"/>
        <end position="142"/>
    </location>
</feature>
<feature type="transmembrane region" description="Helical" evidence="2">
    <location>
        <begin position="188"/>
        <end position="207"/>
    </location>
</feature>
<feature type="transmembrane region" description="Helical" evidence="2">
    <location>
        <begin position="154"/>
        <end position="176"/>
    </location>
</feature>
<evidence type="ECO:0000256" key="1">
    <source>
        <dbReference type="SAM" id="MobiDB-lite"/>
    </source>
</evidence>
<reference evidence="3" key="2">
    <citation type="submission" date="2023-06" db="EMBL/GenBank/DDBJ databases">
        <authorList>
            <consortium name="Lawrence Berkeley National Laboratory"/>
            <person name="Haridas S."/>
            <person name="Hensen N."/>
            <person name="Bonometti L."/>
            <person name="Westerberg I."/>
            <person name="Brannstrom I.O."/>
            <person name="Guillou S."/>
            <person name="Cros-Aarteil S."/>
            <person name="Calhoun S."/>
            <person name="Kuo A."/>
            <person name="Mondo S."/>
            <person name="Pangilinan J."/>
            <person name="Riley R."/>
            <person name="LaButti K."/>
            <person name="Andreopoulos B."/>
            <person name="Lipzen A."/>
            <person name="Chen C."/>
            <person name="Yanf M."/>
            <person name="Daum C."/>
            <person name="Ng V."/>
            <person name="Clum A."/>
            <person name="Steindorff A."/>
            <person name="Ohm R."/>
            <person name="Martin F."/>
            <person name="Silar P."/>
            <person name="Natvig D."/>
            <person name="Lalanne C."/>
            <person name="Gautier V."/>
            <person name="Ament-velasquez S.L."/>
            <person name="Kruys A."/>
            <person name="Hutchinson M.I."/>
            <person name="Powell A.J."/>
            <person name="Barry K."/>
            <person name="Miller A.N."/>
            <person name="Grigoriev I.V."/>
            <person name="Debuchy R."/>
            <person name="Gladieux P."/>
            <person name="Thoren M.H."/>
            <person name="Johannesson H."/>
        </authorList>
    </citation>
    <scope>NUCLEOTIDE SEQUENCE</scope>
    <source>
        <strain evidence="3">CBS 232.78</strain>
    </source>
</reference>
<name>A0AAE0NSV3_9PEZI</name>
<keyword evidence="4" id="KW-1185">Reference proteome</keyword>
<feature type="region of interest" description="Disordered" evidence="1">
    <location>
        <begin position="663"/>
        <end position="683"/>
    </location>
</feature>
<evidence type="ECO:0000313" key="4">
    <source>
        <dbReference type="Proteomes" id="UP001285441"/>
    </source>
</evidence>
<accession>A0AAE0NSV3</accession>
<comment type="caution">
    <text evidence="3">The sequence shown here is derived from an EMBL/GenBank/DDBJ whole genome shotgun (WGS) entry which is preliminary data.</text>
</comment>
<feature type="transmembrane region" description="Helical" evidence="2">
    <location>
        <begin position="77"/>
        <end position="99"/>
    </location>
</feature>
<protein>
    <submittedName>
        <fullName evidence="3">Uncharacterized protein</fullName>
    </submittedName>
</protein>
<reference evidence="3" key="1">
    <citation type="journal article" date="2023" name="Mol. Phylogenet. Evol.">
        <title>Genome-scale phylogeny and comparative genomics of the fungal order Sordariales.</title>
        <authorList>
            <person name="Hensen N."/>
            <person name="Bonometti L."/>
            <person name="Westerberg I."/>
            <person name="Brannstrom I.O."/>
            <person name="Guillou S."/>
            <person name="Cros-Aarteil S."/>
            <person name="Calhoun S."/>
            <person name="Haridas S."/>
            <person name="Kuo A."/>
            <person name="Mondo S."/>
            <person name="Pangilinan J."/>
            <person name="Riley R."/>
            <person name="LaButti K."/>
            <person name="Andreopoulos B."/>
            <person name="Lipzen A."/>
            <person name="Chen C."/>
            <person name="Yan M."/>
            <person name="Daum C."/>
            <person name="Ng V."/>
            <person name="Clum A."/>
            <person name="Steindorff A."/>
            <person name="Ohm R.A."/>
            <person name="Martin F."/>
            <person name="Silar P."/>
            <person name="Natvig D.O."/>
            <person name="Lalanne C."/>
            <person name="Gautier V."/>
            <person name="Ament-Velasquez S.L."/>
            <person name="Kruys A."/>
            <person name="Hutchinson M.I."/>
            <person name="Powell A.J."/>
            <person name="Barry K."/>
            <person name="Miller A.N."/>
            <person name="Grigoriev I.V."/>
            <person name="Debuchy R."/>
            <person name="Gladieux P."/>
            <person name="Hiltunen Thoren M."/>
            <person name="Johannesson H."/>
        </authorList>
    </citation>
    <scope>NUCLEOTIDE SEQUENCE</scope>
    <source>
        <strain evidence="3">CBS 232.78</strain>
    </source>
</reference>
<keyword evidence="2" id="KW-1133">Transmembrane helix</keyword>
<feature type="compositionally biased region" description="Polar residues" evidence="1">
    <location>
        <begin position="36"/>
        <end position="59"/>
    </location>
</feature>